<dbReference type="Gene3D" id="3.20.20.100">
    <property type="entry name" value="NADP-dependent oxidoreductase domain"/>
    <property type="match status" value="1"/>
</dbReference>
<dbReference type="AlphaFoldDB" id="A0A1Z5J5V6"/>
<dbReference type="CDD" id="cd19098">
    <property type="entry name" value="AKR_unchar"/>
    <property type="match status" value="1"/>
</dbReference>
<dbReference type="InterPro" id="IPR053135">
    <property type="entry name" value="AKR2_Oxidoreductase"/>
</dbReference>
<proteinExistence type="predicted"/>
<comment type="caution">
    <text evidence="2">The sequence shown here is derived from an EMBL/GenBank/DDBJ whole genome shotgun (WGS) entry which is preliminary data.</text>
</comment>
<dbReference type="Proteomes" id="UP000198406">
    <property type="component" value="Unassembled WGS sequence"/>
</dbReference>
<name>A0A1Z5J5V6_FISSO</name>
<reference evidence="2 3" key="1">
    <citation type="journal article" date="2015" name="Plant Cell">
        <title>Oil accumulation by the oleaginous diatom Fistulifera solaris as revealed by the genome and transcriptome.</title>
        <authorList>
            <person name="Tanaka T."/>
            <person name="Maeda Y."/>
            <person name="Veluchamy A."/>
            <person name="Tanaka M."/>
            <person name="Abida H."/>
            <person name="Marechal E."/>
            <person name="Bowler C."/>
            <person name="Muto M."/>
            <person name="Sunaga Y."/>
            <person name="Tanaka M."/>
            <person name="Yoshino T."/>
            <person name="Taniguchi T."/>
            <person name="Fukuda Y."/>
            <person name="Nemoto M."/>
            <person name="Matsumoto M."/>
            <person name="Wong P.S."/>
            <person name="Aburatani S."/>
            <person name="Fujibuchi W."/>
        </authorList>
    </citation>
    <scope>NUCLEOTIDE SEQUENCE [LARGE SCALE GENOMIC DNA]</scope>
    <source>
        <strain evidence="2 3">JPCC DA0580</strain>
    </source>
</reference>
<organism evidence="2 3">
    <name type="scientific">Fistulifera solaris</name>
    <name type="common">Oleaginous diatom</name>
    <dbReference type="NCBI Taxonomy" id="1519565"/>
    <lineage>
        <taxon>Eukaryota</taxon>
        <taxon>Sar</taxon>
        <taxon>Stramenopiles</taxon>
        <taxon>Ochrophyta</taxon>
        <taxon>Bacillariophyta</taxon>
        <taxon>Bacillariophyceae</taxon>
        <taxon>Bacillariophycidae</taxon>
        <taxon>Naviculales</taxon>
        <taxon>Naviculaceae</taxon>
        <taxon>Fistulifera</taxon>
    </lineage>
</organism>
<dbReference type="PANTHER" id="PTHR43312:SF1">
    <property type="entry name" value="NADP-DEPENDENT OXIDOREDUCTASE DOMAIN-CONTAINING PROTEIN"/>
    <property type="match status" value="1"/>
</dbReference>
<dbReference type="InterPro" id="IPR023210">
    <property type="entry name" value="NADP_OxRdtase_dom"/>
</dbReference>
<dbReference type="Pfam" id="PF00248">
    <property type="entry name" value="Aldo_ket_red"/>
    <property type="match status" value="1"/>
</dbReference>
<gene>
    <name evidence="2" type="ORF">FisN_6Lh305</name>
</gene>
<dbReference type="EMBL" id="BDSP01000007">
    <property type="protein sequence ID" value="GAX09326.1"/>
    <property type="molecule type" value="Genomic_DNA"/>
</dbReference>
<keyword evidence="3" id="KW-1185">Reference proteome</keyword>
<sequence>MTSSASLPRIGLGMAALGRPGYINLDRYITFGSDHSQRTVDRMQTQSNLVLDRLFQLCSTLHQSNDVDISSGNNYSSLPWIDCARSYGLSEQFVGEYLRSRHISSKDVYVSSKWGYAYVANFAVTLPEAAPHEIKDHSVEQFLKQVKETDSFLGEYINLYQIHSATFESGVLENVQVHHALDQCRRDRGWKIGLSVSSPQQDQIIRAAMKIRVDDRPLFDSVQCTYNLLEQRPGSALQEAHNMGMDIIIKEGLANGRILHHPVVIRYSEQLSCQPDQLALAVILAQPFQARVLSGAVTPEQLESNFQVASVQEMLQANTSLLKEIMEACVVPSEEYWAERAALAWN</sequence>
<feature type="domain" description="NADP-dependent oxidoreductase" evidence="1">
    <location>
        <begin position="80"/>
        <end position="256"/>
    </location>
</feature>
<evidence type="ECO:0000313" key="2">
    <source>
        <dbReference type="EMBL" id="GAX09326.1"/>
    </source>
</evidence>
<evidence type="ECO:0000313" key="3">
    <source>
        <dbReference type="Proteomes" id="UP000198406"/>
    </source>
</evidence>
<dbReference type="OrthoDB" id="37537at2759"/>
<protein>
    <recommendedName>
        <fullName evidence="1">NADP-dependent oxidoreductase domain-containing protein</fullName>
    </recommendedName>
</protein>
<evidence type="ECO:0000259" key="1">
    <source>
        <dbReference type="Pfam" id="PF00248"/>
    </source>
</evidence>
<dbReference type="SUPFAM" id="SSF51430">
    <property type="entry name" value="NAD(P)-linked oxidoreductase"/>
    <property type="match status" value="1"/>
</dbReference>
<accession>A0A1Z5J5V6</accession>
<dbReference type="InterPro" id="IPR036812">
    <property type="entry name" value="NAD(P)_OxRdtase_dom_sf"/>
</dbReference>
<dbReference type="PANTHER" id="PTHR43312">
    <property type="entry name" value="D-THREO-ALDOSE 1-DEHYDROGENASE"/>
    <property type="match status" value="1"/>
</dbReference>
<dbReference type="InParanoid" id="A0A1Z5J5V6"/>